<organism evidence="7 8">
    <name type="scientific">Tetrahymena thermophila (strain SB210)</name>
    <dbReference type="NCBI Taxonomy" id="312017"/>
    <lineage>
        <taxon>Eukaryota</taxon>
        <taxon>Sar</taxon>
        <taxon>Alveolata</taxon>
        <taxon>Ciliophora</taxon>
        <taxon>Intramacronucleata</taxon>
        <taxon>Oligohymenophorea</taxon>
        <taxon>Hymenostomatida</taxon>
        <taxon>Tetrahymenina</taxon>
        <taxon>Tetrahymenidae</taxon>
        <taxon>Tetrahymena</taxon>
    </lineage>
</organism>
<feature type="domain" description="Major facilitator superfamily (MFS) profile" evidence="6">
    <location>
        <begin position="48"/>
        <end position="452"/>
    </location>
</feature>
<protein>
    <submittedName>
        <fullName evidence="7">MFS transporter</fullName>
    </submittedName>
</protein>
<dbReference type="PANTHER" id="PTHR10924">
    <property type="entry name" value="MAJOR FACILITATOR SUPERFAMILY PROTEIN-RELATED"/>
    <property type="match status" value="1"/>
</dbReference>
<dbReference type="AlphaFoldDB" id="Q229C5"/>
<dbReference type="SUPFAM" id="SSF103473">
    <property type="entry name" value="MFS general substrate transporter"/>
    <property type="match status" value="1"/>
</dbReference>
<name>Q229C5_TETTS</name>
<keyword evidence="8" id="KW-1185">Reference proteome</keyword>
<feature type="transmembrane region" description="Helical" evidence="5">
    <location>
        <begin position="212"/>
        <end position="233"/>
    </location>
</feature>
<proteinExistence type="predicted"/>
<dbReference type="OrthoDB" id="422206at2759"/>
<accession>Q229C5</accession>
<dbReference type="KEGG" id="tet:TTHERM_01436750"/>
<feature type="transmembrane region" description="Helical" evidence="5">
    <location>
        <begin position="178"/>
        <end position="200"/>
    </location>
</feature>
<dbReference type="Proteomes" id="UP000009168">
    <property type="component" value="Unassembled WGS sequence"/>
</dbReference>
<dbReference type="GeneID" id="7841124"/>
<feature type="transmembrane region" description="Helical" evidence="5">
    <location>
        <begin position="362"/>
        <end position="383"/>
    </location>
</feature>
<dbReference type="GO" id="GO:0016020">
    <property type="term" value="C:membrane"/>
    <property type="evidence" value="ECO:0007669"/>
    <property type="project" value="UniProtKB-SubCell"/>
</dbReference>
<dbReference type="EMBL" id="GG662579">
    <property type="protein sequence ID" value="EAR81891.2"/>
    <property type="molecule type" value="Genomic_DNA"/>
</dbReference>
<sequence length="501" mass="55302">MSIFNDDHNNHSVKEDQKLLLSHHQIDPSLIDQKKSHNHLIQFKVYNYRYINLAVFIISALANNLIVQTTTPIVNILNTIYPSYSKQVISLCALVFYVSHPPMAFVSNYIIEQKGLKFGITFGAILMIIGTGLRCLVNQGFFFVIIGQFINAVGNCFITNSPAKVAANWFYPKDRPAVTAIGTFAVLASGALGIVIPSIFVSESNNTESDVFNLMLAEFIIVAAIMVLNIFFFRAEPPTPPSYGAMQKKENFKQSIKSLFTNVNYLLLLGFLTLVLGTVNSYFVTISLLIAPFGHTALDASLLSVFSTAFGFFGSIAGAIVLKITRKYKPIMFIGTLVASIMLLVNLALLTQSGDGFKWTAFVVSGLSAFFCYPVFSTVLEFGCEIAFPVGEASIAGYLLAGSQIFGFFLGLIMTDVIDGKSQERSYIGGIVYLGLVFLSLIPLSFTKQDLRRSQKEIEGTLINNPIPSEELAKEIKENYVIDNNTSKIIQEEIKHFQSQC</sequence>
<dbReference type="Pfam" id="PF07690">
    <property type="entry name" value="MFS_1"/>
    <property type="match status" value="1"/>
</dbReference>
<feature type="transmembrane region" description="Helical" evidence="5">
    <location>
        <begin position="50"/>
        <end position="68"/>
    </location>
</feature>
<keyword evidence="2 5" id="KW-0812">Transmembrane</keyword>
<evidence type="ECO:0000313" key="8">
    <source>
        <dbReference type="Proteomes" id="UP000009168"/>
    </source>
</evidence>
<evidence type="ECO:0000256" key="3">
    <source>
        <dbReference type="ARBA" id="ARBA00022989"/>
    </source>
</evidence>
<reference evidence="8" key="1">
    <citation type="journal article" date="2006" name="PLoS Biol.">
        <title>Macronuclear genome sequence of the ciliate Tetrahymena thermophila, a model eukaryote.</title>
        <authorList>
            <person name="Eisen J.A."/>
            <person name="Coyne R.S."/>
            <person name="Wu M."/>
            <person name="Wu D."/>
            <person name="Thiagarajan M."/>
            <person name="Wortman J.R."/>
            <person name="Badger J.H."/>
            <person name="Ren Q."/>
            <person name="Amedeo P."/>
            <person name="Jones K.M."/>
            <person name="Tallon L.J."/>
            <person name="Delcher A.L."/>
            <person name="Salzberg S.L."/>
            <person name="Silva J.C."/>
            <person name="Haas B.J."/>
            <person name="Majoros W.H."/>
            <person name="Farzad M."/>
            <person name="Carlton J.M."/>
            <person name="Smith R.K. Jr."/>
            <person name="Garg J."/>
            <person name="Pearlman R.E."/>
            <person name="Karrer K.M."/>
            <person name="Sun L."/>
            <person name="Manning G."/>
            <person name="Elde N.C."/>
            <person name="Turkewitz A.P."/>
            <person name="Asai D.J."/>
            <person name="Wilkes D.E."/>
            <person name="Wang Y."/>
            <person name="Cai H."/>
            <person name="Collins K."/>
            <person name="Stewart B.A."/>
            <person name="Lee S.R."/>
            <person name="Wilamowska K."/>
            <person name="Weinberg Z."/>
            <person name="Ruzzo W.L."/>
            <person name="Wloga D."/>
            <person name="Gaertig J."/>
            <person name="Frankel J."/>
            <person name="Tsao C.-C."/>
            <person name="Gorovsky M.A."/>
            <person name="Keeling P.J."/>
            <person name="Waller R.F."/>
            <person name="Patron N.J."/>
            <person name="Cherry J.M."/>
            <person name="Stover N.A."/>
            <person name="Krieger C.J."/>
            <person name="del Toro C."/>
            <person name="Ryder H.F."/>
            <person name="Williamson S.C."/>
            <person name="Barbeau R.A."/>
            <person name="Hamilton E.P."/>
            <person name="Orias E."/>
        </authorList>
    </citation>
    <scope>NUCLEOTIDE SEQUENCE [LARGE SCALE GENOMIC DNA]</scope>
    <source>
        <strain evidence="8">SB210</strain>
    </source>
</reference>
<dbReference type="RefSeq" id="XP_001029554.2">
    <property type="nucleotide sequence ID" value="XM_001029554.2"/>
</dbReference>
<feature type="transmembrane region" description="Helical" evidence="5">
    <location>
        <begin position="140"/>
        <end position="158"/>
    </location>
</feature>
<comment type="subcellular location">
    <subcellularLocation>
        <location evidence="1">Membrane</location>
        <topology evidence="1">Multi-pass membrane protein</topology>
    </subcellularLocation>
</comment>
<keyword evidence="3 5" id="KW-1133">Transmembrane helix</keyword>
<dbReference type="eggNOG" id="KOG2563">
    <property type="taxonomic scope" value="Eukaryota"/>
</dbReference>
<dbReference type="Gene3D" id="1.20.1250.20">
    <property type="entry name" value="MFS general substrate transporter like domains"/>
    <property type="match status" value="1"/>
</dbReference>
<keyword evidence="4 5" id="KW-0472">Membrane</keyword>
<feature type="transmembrane region" description="Helical" evidence="5">
    <location>
        <begin position="265"/>
        <end position="290"/>
    </location>
</feature>
<dbReference type="PROSITE" id="PS50850">
    <property type="entry name" value="MFS"/>
    <property type="match status" value="1"/>
</dbReference>
<evidence type="ECO:0000256" key="4">
    <source>
        <dbReference type="ARBA" id="ARBA00023136"/>
    </source>
</evidence>
<feature type="transmembrane region" description="Helical" evidence="5">
    <location>
        <begin position="88"/>
        <end position="111"/>
    </location>
</feature>
<dbReference type="InterPro" id="IPR011701">
    <property type="entry name" value="MFS"/>
</dbReference>
<dbReference type="InterPro" id="IPR020846">
    <property type="entry name" value="MFS_dom"/>
</dbReference>
<evidence type="ECO:0000256" key="1">
    <source>
        <dbReference type="ARBA" id="ARBA00004141"/>
    </source>
</evidence>
<feature type="transmembrane region" description="Helical" evidence="5">
    <location>
        <begin position="302"/>
        <end position="324"/>
    </location>
</feature>
<evidence type="ECO:0000256" key="2">
    <source>
        <dbReference type="ARBA" id="ARBA00022692"/>
    </source>
</evidence>
<feature type="transmembrane region" description="Helical" evidence="5">
    <location>
        <begin position="331"/>
        <end position="350"/>
    </location>
</feature>
<feature type="transmembrane region" description="Helical" evidence="5">
    <location>
        <begin position="395"/>
        <end position="415"/>
    </location>
</feature>
<dbReference type="PANTHER" id="PTHR10924:SF6">
    <property type="entry name" value="SOLUTE CARRIER FAMILY 49 MEMBER A3"/>
    <property type="match status" value="1"/>
</dbReference>
<evidence type="ECO:0000256" key="5">
    <source>
        <dbReference type="SAM" id="Phobius"/>
    </source>
</evidence>
<dbReference type="GO" id="GO:0022857">
    <property type="term" value="F:transmembrane transporter activity"/>
    <property type="evidence" value="ECO:0007669"/>
    <property type="project" value="InterPro"/>
</dbReference>
<feature type="transmembrane region" description="Helical" evidence="5">
    <location>
        <begin position="427"/>
        <end position="446"/>
    </location>
</feature>
<dbReference type="InterPro" id="IPR036259">
    <property type="entry name" value="MFS_trans_sf"/>
</dbReference>
<evidence type="ECO:0000313" key="7">
    <source>
        <dbReference type="EMBL" id="EAR81891.2"/>
    </source>
</evidence>
<dbReference type="InterPro" id="IPR049680">
    <property type="entry name" value="FLVCR1-2_SLC49-like"/>
</dbReference>
<dbReference type="InParanoid" id="Q229C5"/>
<evidence type="ECO:0000259" key="6">
    <source>
        <dbReference type="PROSITE" id="PS50850"/>
    </source>
</evidence>
<feature type="transmembrane region" description="Helical" evidence="5">
    <location>
        <begin position="118"/>
        <end position="134"/>
    </location>
</feature>
<gene>
    <name evidence="7" type="ORF">TTHERM_01436750</name>
</gene>
<dbReference type="HOGENOM" id="CLU_023132_4_2_1"/>